<reference evidence="4" key="1">
    <citation type="journal article" date="2019" name="Curr. Biol.">
        <title>Genome Sequence of Striga asiatica Provides Insight into the Evolution of Plant Parasitism.</title>
        <authorList>
            <person name="Yoshida S."/>
            <person name="Kim S."/>
            <person name="Wafula E.K."/>
            <person name="Tanskanen J."/>
            <person name="Kim Y.M."/>
            <person name="Honaas L."/>
            <person name="Yang Z."/>
            <person name="Spallek T."/>
            <person name="Conn C.E."/>
            <person name="Ichihashi Y."/>
            <person name="Cheong K."/>
            <person name="Cui S."/>
            <person name="Der J.P."/>
            <person name="Gundlach H."/>
            <person name="Jiao Y."/>
            <person name="Hori C."/>
            <person name="Ishida J.K."/>
            <person name="Kasahara H."/>
            <person name="Kiba T."/>
            <person name="Kim M.S."/>
            <person name="Koo N."/>
            <person name="Laohavisit A."/>
            <person name="Lee Y.H."/>
            <person name="Lumba S."/>
            <person name="McCourt P."/>
            <person name="Mortimer J.C."/>
            <person name="Mutuku J.M."/>
            <person name="Nomura T."/>
            <person name="Sasaki-Sekimoto Y."/>
            <person name="Seto Y."/>
            <person name="Wang Y."/>
            <person name="Wakatake T."/>
            <person name="Sakakibara H."/>
            <person name="Demura T."/>
            <person name="Yamaguchi S."/>
            <person name="Yoneyama K."/>
            <person name="Manabe R.I."/>
            <person name="Nelson D.C."/>
            <person name="Schulman A.H."/>
            <person name="Timko M.P."/>
            <person name="dePamphilis C.W."/>
            <person name="Choi D."/>
            <person name="Shirasu K."/>
        </authorList>
    </citation>
    <scope>NUCLEOTIDE SEQUENCE [LARGE SCALE GENOMIC DNA]</scope>
    <source>
        <strain evidence="4">cv. UVA1</strain>
    </source>
</reference>
<evidence type="ECO:0000313" key="3">
    <source>
        <dbReference type="EMBL" id="GER25279.1"/>
    </source>
</evidence>
<evidence type="ECO:0000313" key="4">
    <source>
        <dbReference type="Proteomes" id="UP000325081"/>
    </source>
</evidence>
<feature type="compositionally biased region" description="Basic and acidic residues" evidence="1">
    <location>
        <begin position="505"/>
        <end position="533"/>
    </location>
</feature>
<dbReference type="PANTHER" id="PTHR31476:SF16">
    <property type="entry name" value="F14O23.23 PROTEIN"/>
    <property type="match status" value="1"/>
</dbReference>
<feature type="compositionally biased region" description="Basic and acidic residues" evidence="1">
    <location>
        <begin position="609"/>
        <end position="637"/>
    </location>
</feature>
<dbReference type="Pfam" id="PF11955">
    <property type="entry name" value="PORR"/>
    <property type="match status" value="1"/>
</dbReference>
<dbReference type="InterPro" id="IPR045040">
    <property type="entry name" value="PORR_fam"/>
</dbReference>
<keyword evidence="4" id="KW-1185">Reference proteome</keyword>
<dbReference type="AlphaFoldDB" id="A0A5A7NXQ1"/>
<name>A0A5A7NXQ1_STRAF</name>
<dbReference type="GO" id="GO:0003723">
    <property type="term" value="F:RNA binding"/>
    <property type="evidence" value="ECO:0007669"/>
    <property type="project" value="InterPro"/>
</dbReference>
<protein>
    <submittedName>
        <fullName evidence="3">Ubiquitin carboxyl-terminal hydrolase family protein</fullName>
    </submittedName>
</protein>
<evidence type="ECO:0000259" key="2">
    <source>
        <dbReference type="Pfam" id="PF11955"/>
    </source>
</evidence>
<feature type="compositionally biased region" description="Basic and acidic residues" evidence="1">
    <location>
        <begin position="485"/>
        <end position="497"/>
    </location>
</feature>
<accession>A0A5A7NXQ1</accession>
<sequence length="673" mass="78937">MNFLCQPLSTHIRRRCRHHQIRTLYDAVSSLKCPRDRGLDHAVERERHLKPLLNLKNLILSEPSKSIPLSLITESRETLGIPFRPIEFIRKYPSIFQEFHPGSLNIQPHIKLAPEIISLNSEENLIYQRVDYKQEVARRLLKLLMIGRINKIPILLLERLKWELGLPPDYQKDVIPEFPDYFRVVNEKSLGESEKILELVCWTEEFAVSEMEKKGAKGGKTQFFLQYSTGFEMDKKYKKWVEEWQKLPYISPYENAMHLAAKTDESDKWAVSVLHELLNIFVGKKVERNSLLFLGEYLGMRSRFKLAFLQHPGIFYLSSKTGTRTVVLREGYKRGALIERHPLMDMRFKYVQLMNVVTDNEKAKSPEKRNDEDKKGSEGKEMDLEGSGEDNVEMSESFDEDEDDSDDEFEGWRVRGQFKRRDEIVEERDSRRNVSRRFNRRTVEKGNYKRFEDNAEMSESSDEDEDDYDDGFEGENSRKRRGFKRRDEIVEERDSRRNVSRRFNGRTEEKGNYKRFEGGDTSKRGGFRGKGENFEVNNSTRNGTRRASRRRDEDSNYRGYEVENAGGRGKFRRNGENFDNQNYGRNVTRDGNFRGFEGENAGKRGGFRMKGEDFEGKNYRRNVSRRENGRNNDENVHKSSRRFSGRTNARHGDTNIPRLPTQKFDFSGNNAGI</sequence>
<dbReference type="InterPro" id="IPR021099">
    <property type="entry name" value="PORR_domain"/>
</dbReference>
<evidence type="ECO:0000256" key="1">
    <source>
        <dbReference type="SAM" id="MobiDB-lite"/>
    </source>
</evidence>
<feature type="region of interest" description="Disordered" evidence="1">
    <location>
        <begin position="449"/>
        <end position="673"/>
    </location>
</feature>
<proteinExistence type="predicted"/>
<feature type="domain" description="PORR" evidence="2">
    <location>
        <begin position="35"/>
        <end position="356"/>
    </location>
</feature>
<dbReference type="GO" id="GO:0016787">
    <property type="term" value="F:hydrolase activity"/>
    <property type="evidence" value="ECO:0007669"/>
    <property type="project" value="UniProtKB-KW"/>
</dbReference>
<feature type="compositionally biased region" description="Basic and acidic residues" evidence="1">
    <location>
        <begin position="587"/>
        <end position="602"/>
    </location>
</feature>
<organism evidence="3 4">
    <name type="scientific">Striga asiatica</name>
    <name type="common">Asiatic witchweed</name>
    <name type="synonym">Buchnera asiatica</name>
    <dbReference type="NCBI Taxonomy" id="4170"/>
    <lineage>
        <taxon>Eukaryota</taxon>
        <taxon>Viridiplantae</taxon>
        <taxon>Streptophyta</taxon>
        <taxon>Embryophyta</taxon>
        <taxon>Tracheophyta</taxon>
        <taxon>Spermatophyta</taxon>
        <taxon>Magnoliopsida</taxon>
        <taxon>eudicotyledons</taxon>
        <taxon>Gunneridae</taxon>
        <taxon>Pentapetalae</taxon>
        <taxon>asterids</taxon>
        <taxon>lamiids</taxon>
        <taxon>Lamiales</taxon>
        <taxon>Orobanchaceae</taxon>
        <taxon>Buchnereae</taxon>
        <taxon>Striga</taxon>
    </lineage>
</organism>
<feature type="region of interest" description="Disordered" evidence="1">
    <location>
        <begin position="359"/>
        <end position="411"/>
    </location>
</feature>
<dbReference type="OrthoDB" id="1892230at2759"/>
<comment type="caution">
    <text evidence="3">The sequence shown here is derived from an EMBL/GenBank/DDBJ whole genome shotgun (WGS) entry which is preliminary data.</text>
</comment>
<feature type="compositionally biased region" description="Acidic residues" evidence="1">
    <location>
        <begin position="384"/>
        <end position="409"/>
    </location>
</feature>
<feature type="compositionally biased region" description="Basic and acidic residues" evidence="1">
    <location>
        <begin position="359"/>
        <end position="383"/>
    </location>
</feature>
<dbReference type="EMBL" id="BKCP01000002">
    <property type="protein sequence ID" value="GER25279.1"/>
    <property type="molecule type" value="Genomic_DNA"/>
</dbReference>
<gene>
    <name evidence="3" type="ORF">STAS_00848</name>
</gene>
<keyword evidence="3" id="KW-0378">Hydrolase</keyword>
<dbReference type="PANTHER" id="PTHR31476">
    <property type="entry name" value="PROTEIN WHAT'S THIS FACTOR 1 HOMOLOG, CHLOROPLASTIC"/>
    <property type="match status" value="1"/>
</dbReference>
<feature type="compositionally biased region" description="Acidic residues" evidence="1">
    <location>
        <begin position="454"/>
        <end position="473"/>
    </location>
</feature>
<dbReference type="Proteomes" id="UP000325081">
    <property type="component" value="Unassembled WGS sequence"/>
</dbReference>